<evidence type="ECO:0000313" key="2">
    <source>
        <dbReference type="EMBL" id="CAK7209889.1"/>
    </source>
</evidence>
<reference evidence="2 3" key="1">
    <citation type="submission" date="2024-01" db="EMBL/GenBank/DDBJ databases">
        <authorList>
            <person name="Allen C."/>
            <person name="Tagirdzhanova G."/>
        </authorList>
    </citation>
    <scope>NUCLEOTIDE SEQUENCE [LARGE SCALE GENOMIC DNA]</scope>
</reference>
<protein>
    <recommendedName>
        <fullName evidence="1">DUF7924 domain-containing protein</fullName>
    </recommendedName>
</protein>
<proteinExistence type="predicted"/>
<sequence>MIPTTRRVEDTIYRSTLAREGVTLRARKDAPPEPIQDLIQKVGRRRSSPGPTAREIIDDEELEALEGYFGRGLKRDVQQYFQRKIFPPQDSQGPLDLSVRQHILSHAIPRNNELLGNMPGMPGICQPVPDLLYGYRLGSFTLPQREYLEQKGYELQATKFQQYLPFFLVEFKGEGGIARVATNQCMGGSACCANITERLNQQVQACSSVPATGEPRVDGAIFSVGVHNDFARLFVSWQREDGINYETARMDDFVFHKPADYIKLRTSILNIIDWGLGERLQQVNAALDLLVAESHQEAAAARKAREPPQPLVGPGLAVGISSGGKRMRY</sequence>
<accession>A0ABP0ARM0</accession>
<evidence type="ECO:0000259" key="1">
    <source>
        <dbReference type="Pfam" id="PF25545"/>
    </source>
</evidence>
<name>A0ABP0ARM0_9PEZI</name>
<organism evidence="2 3">
    <name type="scientific">Sporothrix bragantina</name>
    <dbReference type="NCBI Taxonomy" id="671064"/>
    <lineage>
        <taxon>Eukaryota</taxon>
        <taxon>Fungi</taxon>
        <taxon>Dikarya</taxon>
        <taxon>Ascomycota</taxon>
        <taxon>Pezizomycotina</taxon>
        <taxon>Sordariomycetes</taxon>
        <taxon>Sordariomycetidae</taxon>
        <taxon>Ophiostomatales</taxon>
        <taxon>Ophiostomataceae</taxon>
        <taxon>Sporothrix</taxon>
    </lineage>
</organism>
<dbReference type="PANTHER" id="PTHR42470">
    <property type="entry name" value="VAST DOMAIN-CONTAINING PROTEIN"/>
    <property type="match status" value="1"/>
</dbReference>
<dbReference type="Pfam" id="PF25545">
    <property type="entry name" value="DUF7924"/>
    <property type="match status" value="1"/>
</dbReference>
<gene>
    <name evidence="2" type="ORF">SBRCBS47491_000593</name>
</gene>
<feature type="domain" description="DUF7924" evidence="1">
    <location>
        <begin position="105"/>
        <end position="287"/>
    </location>
</feature>
<comment type="caution">
    <text evidence="2">The sequence shown here is derived from an EMBL/GenBank/DDBJ whole genome shotgun (WGS) entry which is preliminary data.</text>
</comment>
<dbReference type="Proteomes" id="UP001642406">
    <property type="component" value="Unassembled WGS sequence"/>
</dbReference>
<dbReference type="EMBL" id="CAWUHC010000003">
    <property type="protein sequence ID" value="CAK7209889.1"/>
    <property type="molecule type" value="Genomic_DNA"/>
</dbReference>
<evidence type="ECO:0000313" key="3">
    <source>
        <dbReference type="Proteomes" id="UP001642406"/>
    </source>
</evidence>
<keyword evidence="3" id="KW-1185">Reference proteome</keyword>
<dbReference type="InterPro" id="IPR057684">
    <property type="entry name" value="DUF7924"/>
</dbReference>
<dbReference type="PANTHER" id="PTHR42470:SF1">
    <property type="entry name" value="VAST DOMAIN-CONTAINING PROTEIN"/>
    <property type="match status" value="1"/>
</dbReference>